<keyword evidence="2" id="KW-1185">Reference proteome</keyword>
<dbReference type="AlphaFoldDB" id="A0A2V1D544"/>
<dbReference type="Proteomes" id="UP000244855">
    <property type="component" value="Unassembled WGS sequence"/>
</dbReference>
<name>A0A2V1D544_9PLEO</name>
<protein>
    <submittedName>
        <fullName evidence="1">Uncharacterized protein</fullName>
    </submittedName>
</protein>
<organism evidence="1 2">
    <name type="scientific">Periconia macrospinosa</name>
    <dbReference type="NCBI Taxonomy" id="97972"/>
    <lineage>
        <taxon>Eukaryota</taxon>
        <taxon>Fungi</taxon>
        <taxon>Dikarya</taxon>
        <taxon>Ascomycota</taxon>
        <taxon>Pezizomycotina</taxon>
        <taxon>Dothideomycetes</taxon>
        <taxon>Pleosporomycetidae</taxon>
        <taxon>Pleosporales</taxon>
        <taxon>Massarineae</taxon>
        <taxon>Periconiaceae</taxon>
        <taxon>Periconia</taxon>
    </lineage>
</organism>
<gene>
    <name evidence="1" type="ORF">DM02DRAFT_249177</name>
</gene>
<dbReference type="EMBL" id="KZ805613">
    <property type="protein sequence ID" value="PVH93138.1"/>
    <property type="molecule type" value="Genomic_DNA"/>
</dbReference>
<proteinExistence type="predicted"/>
<dbReference type="STRING" id="97972.A0A2V1D544"/>
<evidence type="ECO:0000313" key="1">
    <source>
        <dbReference type="EMBL" id="PVH93138.1"/>
    </source>
</evidence>
<evidence type="ECO:0000313" key="2">
    <source>
        <dbReference type="Proteomes" id="UP000244855"/>
    </source>
</evidence>
<sequence>MFIYKYQHLSLVEHPRNSVLSHNTAIITMKLDLFLTISIGSTLTLAARRVAPAVYHRDTGPERTLIKDQYAVKLHDHHTLQAHFKHIGVNLSESNLGRFEYHEGLNFYVVRIDERTMHELIRYDPGVKYVQHDAFTFRTME</sequence>
<reference evidence="1 2" key="1">
    <citation type="journal article" date="2018" name="Sci. Rep.">
        <title>Comparative genomics provides insights into the lifestyle and reveals functional heterogeneity of dark septate endophytic fungi.</title>
        <authorList>
            <person name="Knapp D.G."/>
            <person name="Nemeth J.B."/>
            <person name="Barry K."/>
            <person name="Hainaut M."/>
            <person name="Henrissat B."/>
            <person name="Johnson J."/>
            <person name="Kuo A."/>
            <person name="Lim J.H.P."/>
            <person name="Lipzen A."/>
            <person name="Nolan M."/>
            <person name="Ohm R.A."/>
            <person name="Tamas L."/>
            <person name="Grigoriev I.V."/>
            <person name="Spatafora J.W."/>
            <person name="Nagy L.G."/>
            <person name="Kovacs G.M."/>
        </authorList>
    </citation>
    <scope>NUCLEOTIDE SEQUENCE [LARGE SCALE GENOMIC DNA]</scope>
    <source>
        <strain evidence="1 2">DSE2036</strain>
    </source>
</reference>
<accession>A0A2V1D544</accession>
<dbReference type="OrthoDB" id="206201at2759"/>